<keyword evidence="7" id="KW-0808">Transferase</keyword>
<dbReference type="Pfam" id="PF08409">
    <property type="entry name" value="TMTC_DUF1736"/>
    <property type="match status" value="1"/>
</dbReference>
<feature type="repeat" description="TPR" evidence="16">
    <location>
        <begin position="448"/>
        <end position="481"/>
    </location>
</feature>
<evidence type="ECO:0000256" key="11">
    <source>
        <dbReference type="ARBA" id="ARBA00022824"/>
    </source>
</evidence>
<dbReference type="Pfam" id="PF13432">
    <property type="entry name" value="TPR_16"/>
    <property type="match status" value="2"/>
</dbReference>
<dbReference type="Gene3D" id="1.25.40.10">
    <property type="entry name" value="Tetratricopeptide repeat domain"/>
    <property type="match status" value="2"/>
</dbReference>
<dbReference type="PANTHER" id="PTHR44227:SF3">
    <property type="entry name" value="PROTEIN O-MANNOSYL-TRANSFERASE TMTC4"/>
    <property type="match status" value="1"/>
</dbReference>
<feature type="transmembrane region" description="Helical" evidence="17">
    <location>
        <begin position="345"/>
        <end position="368"/>
    </location>
</feature>
<dbReference type="Proteomes" id="UP000823941">
    <property type="component" value="Chromosome 15"/>
</dbReference>
<dbReference type="InterPro" id="IPR052346">
    <property type="entry name" value="O-mannosyl-transferase_TMTC"/>
</dbReference>
<evidence type="ECO:0000259" key="19">
    <source>
        <dbReference type="Pfam" id="PF08409"/>
    </source>
</evidence>
<feature type="transmembrane region" description="Helical" evidence="17">
    <location>
        <begin position="179"/>
        <end position="209"/>
    </location>
</feature>
<feature type="repeat" description="TPR" evidence="16">
    <location>
        <begin position="618"/>
        <end position="651"/>
    </location>
</feature>
<keyword evidence="11" id="KW-0256">Endoplasmic reticulum</keyword>
<comment type="caution">
    <text evidence="20">The sequence shown here is derived from an EMBL/GenBank/DDBJ whole genome shotgun (WGS) entry which is preliminary data.</text>
</comment>
<evidence type="ECO:0000256" key="18">
    <source>
        <dbReference type="SAM" id="SignalP"/>
    </source>
</evidence>
<evidence type="ECO:0000313" key="20">
    <source>
        <dbReference type="EMBL" id="KAG7304507.1"/>
    </source>
</evidence>
<feature type="transmembrane region" description="Helical" evidence="17">
    <location>
        <begin position="374"/>
        <end position="394"/>
    </location>
</feature>
<evidence type="ECO:0000256" key="9">
    <source>
        <dbReference type="ARBA" id="ARBA00022737"/>
    </source>
</evidence>
<comment type="catalytic activity">
    <reaction evidence="14">
        <text>a di-trans,poly-cis-dolichyl beta-D-mannosyl phosphate + L-threonyl-[protein] = 3-O-(alpha-D-mannosyl)-L-threonyl-[protein] + a di-trans,poly-cis-dolichyl phosphate + H(+)</text>
        <dbReference type="Rhea" id="RHEA:53396"/>
        <dbReference type="Rhea" id="RHEA-COMP:11060"/>
        <dbReference type="Rhea" id="RHEA-COMP:13547"/>
        <dbReference type="Rhea" id="RHEA-COMP:19498"/>
        <dbReference type="Rhea" id="RHEA-COMP:19501"/>
        <dbReference type="ChEBI" id="CHEBI:15378"/>
        <dbReference type="ChEBI" id="CHEBI:30013"/>
        <dbReference type="ChEBI" id="CHEBI:57683"/>
        <dbReference type="ChEBI" id="CHEBI:58211"/>
        <dbReference type="ChEBI" id="CHEBI:137323"/>
        <dbReference type="EC" id="2.4.1.109"/>
    </reaction>
</comment>
<dbReference type="PROSITE" id="PS50005">
    <property type="entry name" value="TPR"/>
    <property type="match status" value="3"/>
</dbReference>
<evidence type="ECO:0000256" key="12">
    <source>
        <dbReference type="ARBA" id="ARBA00022989"/>
    </source>
</evidence>
<reference evidence="20 21" key="1">
    <citation type="submission" date="2021-06" db="EMBL/GenBank/DDBJ databases">
        <title>A haploid diamondback moth (Plutella xylostella L.) genome assembly resolves 31 chromosomes and identifies a diamide resistance mutation.</title>
        <authorList>
            <person name="Ward C.M."/>
            <person name="Perry K.D."/>
            <person name="Baker G."/>
            <person name="Powis K."/>
            <person name="Heckel D.G."/>
            <person name="Baxter S.W."/>
        </authorList>
    </citation>
    <scope>NUCLEOTIDE SEQUENCE [LARGE SCALE GENOMIC DNA]</scope>
    <source>
        <strain evidence="20 21">LV</strain>
        <tissue evidence="20">Single pupa</tissue>
    </source>
</reference>
<comment type="pathway">
    <text evidence="4">Protein modification; protein glycosylation.</text>
</comment>
<dbReference type="SMART" id="SM00028">
    <property type="entry name" value="TPR"/>
    <property type="match status" value="6"/>
</dbReference>
<keyword evidence="9" id="KW-0677">Repeat</keyword>
<keyword evidence="8 17" id="KW-0812">Transmembrane</keyword>
<sequence>MFFFKLFALSFVSFLPYLHSCFYSEFVFDDAEAIIKNKDVTLNTLIDVFYHDFWGNKIASNLSHKSYRPLTTLSFRLNYILSGYQLNPIHFKVTNVLCHWVCCLLVWYSYKLILGGLHSYTKEALDVAWHASILFAVHPIHVEAVSGIVGRADILCAVTFFISFILYHNAIKEGSYWKLFASILMATVSMLFKETGITVLGFCIVYDIVTQPKVTKIDYHTPPHDKFATVKRLLIVVPSIVILIYGRWLIMGGTKPEFKAVDNPAAFCDSTFERLATYNYIHFLNMLLMIWPEWLCFDWSMGCVPTINKQFDPRVILISCLHLYAFLVATCLFNQKISKKSKKLVVLSFSLLVIPFLPASNIFFPVGFVVAERVLYLPSAGFCLIVMLGLNKLMIRGMFTFQPGELAKFKLLAFLILIFSSRALERSYGWVNEHALFRSGLAVCPLNAKVHYNVAKVADARNETEVALAEYRRAIELYPEYYQAMNNLGNMLKHQNKYSEAEEYLRMALEHKHDFPPAWMNLGIVLAHQKRYQESQDAYITAIKYRHNYPDCFYNLGNLFLEMNQTEPAVAAWRQAIKLKPKHTLAWTNLLSLLDNSGQLERALQLAPEALAQLPQSAPVHFAVANVYGKLGRFEDAEAHFERALTLFGRNAQAIHYTNLGNEETILTIVSSLYTFLHEKQYLSNDGVTEKSKSELRKFTFYLLLNADFSILEELVEMPGIDMVIWTVPTITKCLICEMIWGLNMEPFLYEVISFCQSSMALQVVQPFIDSLKYSPLETTLAKIKLLSAACYRHISRMNFFTYDNSFLFPTLTEFYETLLRCITYFVTPPRPERIERLPDDEKYKYMGNNLITVIKLILECFTLYTSLEKFETEGFEDMYLCTIKPESIQNRGGAYRPCDLPEGSVFQCVQKCNSALVDKCMAVVMEVSVDVFCAWSEFEENGKTMQQSVGEMCYLLLSKLTKIRSFSDHPIKNMLPQISCKPVDIHDIIKVADTETIIENVSKGLEHKVLWLQALIEKDELCQNMQSIACLTANIEFLKGDQCAQLMKKIIHYVEENSAADESVKLLAINIFSKCNHSSKEMVLEEHFKNNVLNNSLETSQLIDMQTEIFNKLVATPDADITHVLSVFIQNPYLTYTKILNTAIENNKQCDIMLRVMSMLSKYTNHYYKTDTEACLVKSIEKYPLTSLESDKQRSSFVQFIVELRRADILTAAKLLLLVIMPSLHRAIVQKDCGTVSVQVRLLSSAYSLEELLQYRAPVLAMLAQVLEAVRWTLPTFTGDAPTALEESLQLQMKLFKAYNGVVPAKDMHWLKSKLVRLGPMNMYYYRDIWNPPGDNYIEIISGKKEMSNDELVVLLAKVLCSASPTEWSEVWDSLHCRGETETLDILYNAFSLITVAESENRTDSTRACMLYCLRNLALVTKDKVSAEPLSDGQVSTLLDKVVTIMNIQKDVDVEDVSTAILPLLSYIAEKKRTEYTVDTHNIARRIKYESFAILVRQIFTNANNC</sequence>
<feature type="domain" description="DUF1736" evidence="19">
    <location>
        <begin position="253"/>
        <end position="321"/>
    </location>
</feature>
<dbReference type="Pfam" id="PF13181">
    <property type="entry name" value="TPR_8"/>
    <property type="match status" value="1"/>
</dbReference>
<keyword evidence="12 17" id="KW-1133">Transmembrane helix</keyword>
<evidence type="ECO:0000256" key="10">
    <source>
        <dbReference type="ARBA" id="ARBA00022803"/>
    </source>
</evidence>
<evidence type="ECO:0000256" key="14">
    <source>
        <dbReference type="ARBA" id="ARBA00045085"/>
    </source>
</evidence>
<evidence type="ECO:0000313" key="21">
    <source>
        <dbReference type="Proteomes" id="UP000823941"/>
    </source>
</evidence>
<evidence type="ECO:0000256" key="7">
    <source>
        <dbReference type="ARBA" id="ARBA00022679"/>
    </source>
</evidence>
<evidence type="ECO:0000256" key="5">
    <source>
        <dbReference type="ARBA" id="ARBA00007882"/>
    </source>
</evidence>
<feature type="transmembrane region" description="Helical" evidence="17">
    <location>
        <begin position="315"/>
        <end position="333"/>
    </location>
</feature>
<evidence type="ECO:0000256" key="3">
    <source>
        <dbReference type="ARBA" id="ARBA00004240"/>
    </source>
</evidence>
<keyword evidence="18" id="KW-0732">Signal</keyword>
<accession>A0ABQ7QH08</accession>
<evidence type="ECO:0000256" key="17">
    <source>
        <dbReference type="SAM" id="Phobius"/>
    </source>
</evidence>
<comment type="similarity">
    <text evidence="5">Belongs to the TMTC family.</text>
</comment>
<feature type="signal peptide" evidence="18">
    <location>
        <begin position="1"/>
        <end position="20"/>
    </location>
</feature>
<keyword evidence="21" id="KW-1185">Reference proteome</keyword>
<gene>
    <name evidence="20" type="ORF">JYU34_011456</name>
</gene>
<feature type="transmembrane region" description="Helical" evidence="17">
    <location>
        <begin position="93"/>
        <end position="113"/>
    </location>
</feature>
<keyword evidence="13 17" id="KW-0472">Membrane</keyword>
<evidence type="ECO:0000256" key="8">
    <source>
        <dbReference type="ARBA" id="ARBA00022692"/>
    </source>
</evidence>
<evidence type="ECO:0000256" key="13">
    <source>
        <dbReference type="ARBA" id="ARBA00023136"/>
    </source>
</evidence>
<comment type="subcellular location">
    <subcellularLocation>
        <location evidence="3">Endoplasmic reticulum</location>
    </subcellularLocation>
    <subcellularLocation>
        <location evidence="2">Membrane</location>
        <topology evidence="2">Multi-pass membrane protein</topology>
    </subcellularLocation>
</comment>
<feature type="transmembrane region" description="Helical" evidence="17">
    <location>
        <begin position="148"/>
        <end position="167"/>
    </location>
</feature>
<protein>
    <recommendedName>
        <fullName evidence="6">dolichyl-phosphate-mannose--protein mannosyltransferase</fullName>
        <ecNumber evidence="6">2.4.1.109</ecNumber>
    </recommendedName>
</protein>
<feature type="chain" id="PRO_5045670689" description="dolichyl-phosphate-mannose--protein mannosyltransferase" evidence="18">
    <location>
        <begin position="21"/>
        <end position="1507"/>
    </location>
</feature>
<evidence type="ECO:0000256" key="16">
    <source>
        <dbReference type="PROSITE-ProRule" id="PRU00339"/>
    </source>
</evidence>
<dbReference type="EMBL" id="JAHIBW010000015">
    <property type="protein sequence ID" value="KAG7304507.1"/>
    <property type="molecule type" value="Genomic_DNA"/>
</dbReference>
<name>A0ABQ7QH08_PLUXY</name>
<evidence type="ECO:0000256" key="15">
    <source>
        <dbReference type="ARBA" id="ARBA00045102"/>
    </source>
</evidence>
<comment type="catalytic activity">
    <reaction evidence="15">
        <text>a di-trans,poly-cis-dolichyl beta-D-mannosyl phosphate + L-seryl-[protein] = 3-O-(alpha-D-mannosyl)-L-seryl-[protein] + a di-trans,poly-cis-dolichyl phosphate + H(+)</text>
        <dbReference type="Rhea" id="RHEA:17377"/>
        <dbReference type="Rhea" id="RHEA-COMP:9863"/>
        <dbReference type="Rhea" id="RHEA-COMP:13546"/>
        <dbReference type="Rhea" id="RHEA-COMP:19498"/>
        <dbReference type="Rhea" id="RHEA-COMP:19501"/>
        <dbReference type="ChEBI" id="CHEBI:15378"/>
        <dbReference type="ChEBI" id="CHEBI:29999"/>
        <dbReference type="ChEBI" id="CHEBI:57683"/>
        <dbReference type="ChEBI" id="CHEBI:58211"/>
        <dbReference type="ChEBI" id="CHEBI:137321"/>
        <dbReference type="EC" id="2.4.1.109"/>
    </reaction>
</comment>
<comment type="function">
    <text evidence="1">Transfers mannosyl residues to the hydroxyl group of serine or threonine residues.</text>
</comment>
<evidence type="ECO:0000256" key="6">
    <source>
        <dbReference type="ARBA" id="ARBA00012839"/>
    </source>
</evidence>
<evidence type="ECO:0000256" key="1">
    <source>
        <dbReference type="ARBA" id="ARBA00003582"/>
    </source>
</evidence>
<feature type="transmembrane region" description="Helical" evidence="17">
    <location>
        <begin position="125"/>
        <end position="142"/>
    </location>
</feature>
<dbReference type="SUPFAM" id="SSF48452">
    <property type="entry name" value="TPR-like"/>
    <property type="match status" value="1"/>
</dbReference>
<feature type="repeat" description="TPR" evidence="16">
    <location>
        <begin position="550"/>
        <end position="583"/>
    </location>
</feature>
<dbReference type="EC" id="2.4.1.109" evidence="6"/>
<feature type="transmembrane region" description="Helical" evidence="17">
    <location>
        <begin position="229"/>
        <end position="250"/>
    </location>
</feature>
<organism evidence="20 21">
    <name type="scientific">Plutella xylostella</name>
    <name type="common">Diamondback moth</name>
    <name type="synonym">Plutella maculipennis</name>
    <dbReference type="NCBI Taxonomy" id="51655"/>
    <lineage>
        <taxon>Eukaryota</taxon>
        <taxon>Metazoa</taxon>
        <taxon>Ecdysozoa</taxon>
        <taxon>Arthropoda</taxon>
        <taxon>Hexapoda</taxon>
        <taxon>Insecta</taxon>
        <taxon>Pterygota</taxon>
        <taxon>Neoptera</taxon>
        <taxon>Endopterygota</taxon>
        <taxon>Lepidoptera</taxon>
        <taxon>Glossata</taxon>
        <taxon>Ditrysia</taxon>
        <taxon>Yponomeutoidea</taxon>
        <taxon>Plutellidae</taxon>
        <taxon>Plutella</taxon>
    </lineage>
</organism>
<evidence type="ECO:0000256" key="2">
    <source>
        <dbReference type="ARBA" id="ARBA00004141"/>
    </source>
</evidence>
<dbReference type="InterPro" id="IPR013618">
    <property type="entry name" value="TMTC_DUF1736"/>
</dbReference>
<feature type="transmembrane region" description="Helical" evidence="17">
    <location>
        <begin position="277"/>
        <end position="295"/>
    </location>
</feature>
<dbReference type="PANTHER" id="PTHR44227">
    <property type="match status" value="1"/>
</dbReference>
<keyword evidence="10 16" id="KW-0802">TPR repeat</keyword>
<evidence type="ECO:0000256" key="4">
    <source>
        <dbReference type="ARBA" id="ARBA00004922"/>
    </source>
</evidence>
<dbReference type="InterPro" id="IPR019734">
    <property type="entry name" value="TPR_rpt"/>
</dbReference>
<proteinExistence type="inferred from homology"/>
<dbReference type="InterPro" id="IPR011990">
    <property type="entry name" value="TPR-like_helical_dom_sf"/>
</dbReference>